<organism evidence="1 2">
    <name type="scientific">Cordyceps javanica</name>
    <dbReference type="NCBI Taxonomy" id="43265"/>
    <lineage>
        <taxon>Eukaryota</taxon>
        <taxon>Fungi</taxon>
        <taxon>Dikarya</taxon>
        <taxon>Ascomycota</taxon>
        <taxon>Pezizomycotina</taxon>
        <taxon>Sordariomycetes</taxon>
        <taxon>Hypocreomycetidae</taxon>
        <taxon>Hypocreales</taxon>
        <taxon>Cordycipitaceae</taxon>
        <taxon>Cordyceps</taxon>
    </lineage>
</organism>
<protein>
    <submittedName>
        <fullName evidence="1">Uncharacterized protein</fullName>
    </submittedName>
</protein>
<dbReference type="AlphaFoldDB" id="A0A545UR55"/>
<evidence type="ECO:0000313" key="2">
    <source>
        <dbReference type="Proteomes" id="UP000315783"/>
    </source>
</evidence>
<gene>
    <name evidence="1" type="ORF">IF1G_09530</name>
</gene>
<name>A0A545UR55_9HYPO</name>
<comment type="caution">
    <text evidence="1">The sequence shown here is derived from an EMBL/GenBank/DDBJ whole genome shotgun (WGS) entry which is preliminary data.</text>
</comment>
<sequence length="81" mass="8733">MAKPNVHRRFNGRTAFLGSQSVASSGLLFSQQLAVKSLVDDAHNLSANCIPFHAENRLSRAPVRIFHRGRILVGAALGLAP</sequence>
<proteinExistence type="predicted"/>
<reference evidence="1 2" key="1">
    <citation type="journal article" date="2019" name="Appl. Microbiol. Biotechnol.">
        <title>Genome sequence of Isaria javanica and comparative genome analysis insights into family S53 peptidase evolution in fungal entomopathogens.</title>
        <authorList>
            <person name="Lin R."/>
            <person name="Zhang X."/>
            <person name="Xin B."/>
            <person name="Zou M."/>
            <person name="Gao Y."/>
            <person name="Qin F."/>
            <person name="Hu Q."/>
            <person name="Xie B."/>
            <person name="Cheng X."/>
        </authorList>
    </citation>
    <scope>NUCLEOTIDE SEQUENCE [LARGE SCALE GENOMIC DNA]</scope>
    <source>
        <strain evidence="1 2">IJ1G</strain>
    </source>
</reference>
<dbReference type="EMBL" id="SPUK01000017">
    <property type="protein sequence ID" value="TQV91945.1"/>
    <property type="molecule type" value="Genomic_DNA"/>
</dbReference>
<keyword evidence="2" id="KW-1185">Reference proteome</keyword>
<dbReference type="Proteomes" id="UP000315783">
    <property type="component" value="Unassembled WGS sequence"/>
</dbReference>
<evidence type="ECO:0000313" key="1">
    <source>
        <dbReference type="EMBL" id="TQV91945.1"/>
    </source>
</evidence>
<accession>A0A545UR55</accession>